<dbReference type="InterPro" id="IPR038648">
    <property type="entry name" value="PHR_sf"/>
</dbReference>
<protein>
    <recommendedName>
        <fullName evidence="1">PHR domain-containing protein</fullName>
    </recommendedName>
</protein>
<accession>A0AAD1UUW7</accession>
<proteinExistence type="predicted"/>
<evidence type="ECO:0000313" key="3">
    <source>
        <dbReference type="Proteomes" id="UP001295684"/>
    </source>
</evidence>
<reference evidence="2" key="1">
    <citation type="submission" date="2023-07" db="EMBL/GenBank/DDBJ databases">
        <authorList>
            <consortium name="AG Swart"/>
            <person name="Singh M."/>
            <person name="Singh A."/>
            <person name="Seah K."/>
            <person name="Emmerich C."/>
        </authorList>
    </citation>
    <scope>NUCLEOTIDE SEQUENCE</scope>
    <source>
        <strain evidence="2">DP1</strain>
    </source>
</reference>
<evidence type="ECO:0000259" key="1">
    <source>
        <dbReference type="Pfam" id="PF08005"/>
    </source>
</evidence>
<dbReference type="AlphaFoldDB" id="A0AAD1UUW7"/>
<evidence type="ECO:0000313" key="2">
    <source>
        <dbReference type="EMBL" id="CAI2372420.1"/>
    </source>
</evidence>
<keyword evidence="3" id="KW-1185">Reference proteome</keyword>
<sequence>MEKSQTQYLCKKPKVWRNTLDEESFMFKNVIPSIREKTKEDMKNNEKDVRVDPSEANVFKSFPINSISWVSNKLYYYSKDKKLYTLLDYTKGANASITSIKLVSKDGKEELSLDDPNDISSLRDYININIKIYSEHDSGEIVSIPVKLQNKLSSELSDQIEGITGLTFGLFKFFCRSFVVDGEKYLSSYEDINEGMTLIAAAGFSKPYKFKRFKKDYEYPYWGYSMGTTDAMSFVPNKAVILYGFTVYASDQLQFEIKYKLYVDDKVVEENEMTLSDWEDKFYKRIYLQSFHMIPEGANLEITCQIAKNFTGSDTYISTYYGEQGNDWNDVPNDHMGLWTVQASPKSCSSSVCSGNFPEILYYI</sequence>
<name>A0AAD1UUW7_EUPCR</name>
<organism evidence="2 3">
    <name type="scientific">Euplotes crassus</name>
    <dbReference type="NCBI Taxonomy" id="5936"/>
    <lineage>
        <taxon>Eukaryota</taxon>
        <taxon>Sar</taxon>
        <taxon>Alveolata</taxon>
        <taxon>Ciliophora</taxon>
        <taxon>Intramacronucleata</taxon>
        <taxon>Spirotrichea</taxon>
        <taxon>Hypotrichia</taxon>
        <taxon>Euplotida</taxon>
        <taxon>Euplotidae</taxon>
        <taxon>Moneuplotes</taxon>
    </lineage>
</organism>
<dbReference type="Gene3D" id="2.60.120.820">
    <property type="entry name" value="PHR domain"/>
    <property type="match status" value="1"/>
</dbReference>
<comment type="caution">
    <text evidence="2">The sequence shown here is derived from an EMBL/GenBank/DDBJ whole genome shotgun (WGS) entry which is preliminary data.</text>
</comment>
<dbReference type="InterPro" id="IPR012983">
    <property type="entry name" value="PHR"/>
</dbReference>
<dbReference type="EMBL" id="CAMPGE010013706">
    <property type="protein sequence ID" value="CAI2372420.1"/>
    <property type="molecule type" value="Genomic_DNA"/>
</dbReference>
<dbReference type="Pfam" id="PF08005">
    <property type="entry name" value="PHR"/>
    <property type="match status" value="1"/>
</dbReference>
<feature type="domain" description="PHR" evidence="1">
    <location>
        <begin position="211"/>
        <end position="363"/>
    </location>
</feature>
<dbReference type="Proteomes" id="UP001295684">
    <property type="component" value="Unassembled WGS sequence"/>
</dbReference>
<gene>
    <name evidence="2" type="ORF">ECRASSUSDP1_LOCUS13750</name>
</gene>